<dbReference type="SUPFAM" id="SSF63520">
    <property type="entry name" value="PTS-regulatory domain, PRD"/>
    <property type="match status" value="2"/>
</dbReference>
<proteinExistence type="predicted"/>
<gene>
    <name evidence="3" type="ORF">SAMN05421781_1699</name>
</gene>
<dbReference type="InterPro" id="IPR036650">
    <property type="entry name" value="CAT_RNA-bd_dom_sf"/>
</dbReference>
<dbReference type="GO" id="GO:0006355">
    <property type="term" value="P:regulation of DNA-templated transcription"/>
    <property type="evidence" value="ECO:0007669"/>
    <property type="project" value="InterPro"/>
</dbReference>
<protein>
    <submittedName>
        <fullName evidence="3">Transcriptional antiterminator, BglG family</fullName>
    </submittedName>
</protein>
<evidence type="ECO:0000256" key="1">
    <source>
        <dbReference type="ARBA" id="ARBA00022737"/>
    </source>
</evidence>
<dbReference type="Proteomes" id="UP000199488">
    <property type="component" value="Unassembled WGS sequence"/>
</dbReference>
<accession>A0A1H2UFC8</accession>
<dbReference type="EMBL" id="FNNC01000003">
    <property type="protein sequence ID" value="SDW54882.1"/>
    <property type="molecule type" value="Genomic_DNA"/>
</dbReference>
<reference evidence="3 4" key="1">
    <citation type="submission" date="2016-10" db="EMBL/GenBank/DDBJ databases">
        <authorList>
            <person name="de Groot N.N."/>
        </authorList>
    </citation>
    <scope>NUCLEOTIDE SEQUENCE [LARGE SCALE GENOMIC DNA]</scope>
    <source>
        <strain evidence="3 4">DSM 23126</strain>
    </source>
</reference>
<dbReference type="Gene3D" id="1.10.1790.10">
    <property type="entry name" value="PRD domain"/>
    <property type="match status" value="2"/>
</dbReference>
<dbReference type="GO" id="GO:0003723">
    <property type="term" value="F:RNA binding"/>
    <property type="evidence" value="ECO:0007669"/>
    <property type="project" value="InterPro"/>
</dbReference>
<keyword evidence="4" id="KW-1185">Reference proteome</keyword>
<dbReference type="InterPro" id="IPR036634">
    <property type="entry name" value="PRD_sf"/>
</dbReference>
<organism evidence="3 4">
    <name type="scientific">Marinococcus luteus</name>
    <dbReference type="NCBI Taxonomy" id="1122204"/>
    <lineage>
        <taxon>Bacteria</taxon>
        <taxon>Bacillati</taxon>
        <taxon>Bacillota</taxon>
        <taxon>Bacilli</taxon>
        <taxon>Bacillales</taxon>
        <taxon>Bacillaceae</taxon>
        <taxon>Marinococcus</taxon>
    </lineage>
</organism>
<dbReference type="PROSITE" id="PS51372">
    <property type="entry name" value="PRD_2"/>
    <property type="match status" value="2"/>
</dbReference>
<evidence type="ECO:0000259" key="2">
    <source>
        <dbReference type="PROSITE" id="PS51372"/>
    </source>
</evidence>
<dbReference type="RefSeq" id="WP_091613727.1">
    <property type="nucleotide sequence ID" value="NZ_FNNC01000003.1"/>
</dbReference>
<sequence>MKILRVLNNNAVVVHHGDQEKIVFGAGVGFQKGKNDPVNQKKIEKIFSMEEETPKFEQLLKTLPIEVIETGEEIISYAEGEMHLPLSDHIHISIIDHLAFALERIKQGFTIENKLLHEIKALYQEEYSIGVWAIQKIKKDLGVELPEDEAGHIALHLHTAKLQTGSMEETMHRTTLIQELIQIVEDRAGLELADRGMSYHRLVVHLNFALSRAEDGKVFDDMDPEMLELIQTKYEKAYAVAYELADYVKQEAGLPFPLPEIGYIALHIQRILSNQSIS</sequence>
<dbReference type="SMART" id="SM01061">
    <property type="entry name" value="CAT_RBD"/>
    <property type="match status" value="1"/>
</dbReference>
<dbReference type="InterPro" id="IPR050661">
    <property type="entry name" value="BglG_antiterminators"/>
</dbReference>
<evidence type="ECO:0000313" key="3">
    <source>
        <dbReference type="EMBL" id="SDW54882.1"/>
    </source>
</evidence>
<feature type="domain" description="PRD" evidence="2">
    <location>
        <begin position="168"/>
        <end position="278"/>
    </location>
</feature>
<feature type="domain" description="PRD" evidence="2">
    <location>
        <begin position="62"/>
        <end position="167"/>
    </location>
</feature>
<dbReference type="OrthoDB" id="9813552at2"/>
<keyword evidence="1" id="KW-0677">Repeat</keyword>
<dbReference type="InterPro" id="IPR004341">
    <property type="entry name" value="CAT_RNA-bd_dom"/>
</dbReference>
<dbReference type="STRING" id="1122204.SAMN05421781_1699"/>
<name>A0A1H2UFC8_9BACI</name>
<dbReference type="Gene3D" id="2.30.24.10">
    <property type="entry name" value="CAT RNA-binding domain"/>
    <property type="match status" value="1"/>
</dbReference>
<dbReference type="PANTHER" id="PTHR30185">
    <property type="entry name" value="CRYPTIC BETA-GLUCOSIDE BGL OPERON ANTITERMINATOR"/>
    <property type="match status" value="1"/>
</dbReference>
<evidence type="ECO:0000313" key="4">
    <source>
        <dbReference type="Proteomes" id="UP000199488"/>
    </source>
</evidence>
<dbReference type="Pfam" id="PF00874">
    <property type="entry name" value="PRD"/>
    <property type="match status" value="2"/>
</dbReference>
<dbReference type="PANTHER" id="PTHR30185:SF15">
    <property type="entry name" value="CRYPTIC BETA-GLUCOSIDE BGL OPERON ANTITERMINATOR"/>
    <property type="match status" value="1"/>
</dbReference>
<dbReference type="SUPFAM" id="SSF50151">
    <property type="entry name" value="SacY-like RNA-binding domain"/>
    <property type="match status" value="1"/>
</dbReference>
<dbReference type="Pfam" id="PF03123">
    <property type="entry name" value="CAT_RBD"/>
    <property type="match status" value="1"/>
</dbReference>
<dbReference type="AlphaFoldDB" id="A0A1H2UFC8"/>
<dbReference type="InterPro" id="IPR011608">
    <property type="entry name" value="PRD"/>
</dbReference>